<dbReference type="AlphaFoldDB" id="A0A6L4NI80"/>
<evidence type="ECO:0000313" key="1">
    <source>
        <dbReference type="EMBL" id="KAB6085170.1"/>
    </source>
</evidence>
<evidence type="ECO:0000313" key="2">
    <source>
        <dbReference type="Proteomes" id="UP000474077"/>
    </source>
</evidence>
<name>A0A6L4NI80_9BACE</name>
<accession>A0A6L4NI80</accession>
<organism evidence="1 2">
    <name type="scientific">Bacteroides xylanisolvens</name>
    <dbReference type="NCBI Taxonomy" id="371601"/>
    <lineage>
        <taxon>Bacteria</taxon>
        <taxon>Pseudomonadati</taxon>
        <taxon>Bacteroidota</taxon>
        <taxon>Bacteroidia</taxon>
        <taxon>Bacteroidales</taxon>
        <taxon>Bacteroidaceae</taxon>
        <taxon>Bacteroides</taxon>
    </lineage>
</organism>
<dbReference type="RefSeq" id="WP_151921898.1">
    <property type="nucleotide sequence ID" value="NZ_JBEONF010000024.1"/>
</dbReference>
<dbReference type="Proteomes" id="UP000474077">
    <property type="component" value="Unassembled WGS sequence"/>
</dbReference>
<reference evidence="1 2" key="1">
    <citation type="journal article" date="2019" name="Nat. Med.">
        <title>A library of human gut bacterial isolates paired with longitudinal multiomics data enables mechanistic microbiome research.</title>
        <authorList>
            <person name="Poyet M."/>
            <person name="Groussin M."/>
            <person name="Gibbons S.M."/>
            <person name="Avila-Pacheco J."/>
            <person name="Jiang X."/>
            <person name="Kearney S.M."/>
            <person name="Perrotta A.R."/>
            <person name="Berdy B."/>
            <person name="Zhao S."/>
            <person name="Lieberman T.D."/>
            <person name="Swanson P.K."/>
            <person name="Smith M."/>
            <person name="Roesemann S."/>
            <person name="Alexander J.E."/>
            <person name="Rich S.A."/>
            <person name="Livny J."/>
            <person name="Vlamakis H."/>
            <person name="Clish C."/>
            <person name="Bullock K."/>
            <person name="Deik A."/>
            <person name="Scott J."/>
            <person name="Pierce K.A."/>
            <person name="Xavier R.J."/>
            <person name="Alm E.J."/>
        </authorList>
    </citation>
    <scope>NUCLEOTIDE SEQUENCE [LARGE SCALE GENOMIC DNA]</scope>
    <source>
        <strain evidence="1 2">BIOML-A73</strain>
    </source>
</reference>
<gene>
    <name evidence="1" type="ORF">GA560_05450</name>
</gene>
<comment type="caution">
    <text evidence="1">The sequence shown here is derived from an EMBL/GenBank/DDBJ whole genome shotgun (WGS) entry which is preliminary data.</text>
</comment>
<protein>
    <submittedName>
        <fullName evidence="1">Uncharacterized protein</fullName>
    </submittedName>
</protein>
<dbReference type="EMBL" id="WDER01000010">
    <property type="protein sequence ID" value="KAB6085170.1"/>
    <property type="molecule type" value="Genomic_DNA"/>
</dbReference>
<proteinExistence type="predicted"/>
<sequence>MSNIGDEIDLISSRLQNPIAIQLLQQMQRQPLIYEQMKEQSVENVISFEHTVISSSSQYGMFYAVPYTQQETIEGCFIIPIQEEHYKKLSVPINQNIQGITPYKCQ</sequence>